<dbReference type="GO" id="GO:0000976">
    <property type="term" value="F:transcription cis-regulatory region binding"/>
    <property type="evidence" value="ECO:0007669"/>
    <property type="project" value="TreeGrafter"/>
</dbReference>
<evidence type="ECO:0000256" key="3">
    <source>
        <dbReference type="ARBA" id="ARBA00023163"/>
    </source>
</evidence>
<evidence type="ECO:0000256" key="2">
    <source>
        <dbReference type="ARBA" id="ARBA00023125"/>
    </source>
</evidence>
<gene>
    <name evidence="5" type="ORF">RJ45_00200</name>
</gene>
<dbReference type="GO" id="GO:0003700">
    <property type="term" value="F:DNA-binding transcription factor activity"/>
    <property type="evidence" value="ECO:0007669"/>
    <property type="project" value="TreeGrafter"/>
</dbReference>
<comment type="caution">
    <text evidence="5">The sequence shown here is derived from an EMBL/GenBank/DDBJ whole genome shotgun (WGS) entry which is preliminary data.</text>
</comment>
<dbReference type="PROSITE" id="PS50932">
    <property type="entry name" value="HTH_LACI_2"/>
    <property type="match status" value="1"/>
</dbReference>
<dbReference type="RefSeq" id="WP_039456047.1">
    <property type="nucleotide sequence ID" value="NZ_JWLZ01000001.1"/>
</dbReference>
<name>A0A0B9H3W9_9GAMM</name>
<dbReference type="Proteomes" id="UP000031278">
    <property type="component" value="Unassembled WGS sequence"/>
</dbReference>
<keyword evidence="1" id="KW-0805">Transcription regulation</keyword>
<dbReference type="AlphaFoldDB" id="A0A0B9H3W9"/>
<reference evidence="5 6" key="1">
    <citation type="submission" date="2014-12" db="EMBL/GenBank/DDBJ databases">
        <title>Genome sequencing of Photobacterium gaetbulicola AD005a.</title>
        <authorList>
            <person name="Adrian T.G.S."/>
            <person name="Chan K.G."/>
        </authorList>
    </citation>
    <scope>NUCLEOTIDE SEQUENCE [LARGE SCALE GENOMIC DNA]</scope>
    <source>
        <strain evidence="5 6">AD005a</strain>
    </source>
</reference>
<dbReference type="InterPro" id="IPR028082">
    <property type="entry name" value="Peripla_BP_I"/>
</dbReference>
<sequence>MITIKEVSELAQVSQSTVSRALNGHPTVKEANRAKVFAAIEQLGYKPNAFAQALASSRSNSIGMLVGSLDGPFYGPLMHMTEDTVRQKNLHLIVTSGQESHDKEADSIRFLQSRQVDGLIIHSDKLSDDELINIAKQTESTIILNRYIPELAEKCICIDNELGGYLATKHLLENGHSTVACITGQMSKIDSRDRLQGYRNALAEYGIRYDANLIVEGRFDHEGNHEAVRRLLDRNSNITAIFCQNDNIALAVYDVCSERGITIGKELSVVGFDNDTYSQHIRPRLTTVNFPVREMGVEAANGVLSLLNQDKHSLRNKLTPELIIRDSVSKLGE</sequence>
<evidence type="ECO:0000256" key="1">
    <source>
        <dbReference type="ARBA" id="ARBA00023015"/>
    </source>
</evidence>
<dbReference type="CDD" id="cd06270">
    <property type="entry name" value="PBP1_GalS-like"/>
    <property type="match status" value="1"/>
</dbReference>
<dbReference type="Pfam" id="PF00356">
    <property type="entry name" value="LacI"/>
    <property type="match status" value="1"/>
</dbReference>
<dbReference type="PANTHER" id="PTHR30146">
    <property type="entry name" value="LACI-RELATED TRANSCRIPTIONAL REPRESSOR"/>
    <property type="match status" value="1"/>
</dbReference>
<dbReference type="InterPro" id="IPR046335">
    <property type="entry name" value="LacI/GalR-like_sensor"/>
</dbReference>
<dbReference type="SMART" id="SM00354">
    <property type="entry name" value="HTH_LACI"/>
    <property type="match status" value="1"/>
</dbReference>
<feature type="domain" description="HTH lacI-type" evidence="4">
    <location>
        <begin position="2"/>
        <end position="56"/>
    </location>
</feature>
<keyword evidence="2" id="KW-0238">DNA-binding</keyword>
<evidence type="ECO:0000313" key="6">
    <source>
        <dbReference type="Proteomes" id="UP000031278"/>
    </source>
</evidence>
<dbReference type="SUPFAM" id="SSF47413">
    <property type="entry name" value="lambda repressor-like DNA-binding domains"/>
    <property type="match status" value="1"/>
</dbReference>
<evidence type="ECO:0000313" key="5">
    <source>
        <dbReference type="EMBL" id="KHT65606.1"/>
    </source>
</evidence>
<dbReference type="InterPro" id="IPR000843">
    <property type="entry name" value="HTH_LacI"/>
</dbReference>
<keyword evidence="3" id="KW-0804">Transcription</keyword>
<dbReference type="PANTHER" id="PTHR30146:SF109">
    <property type="entry name" value="HTH-TYPE TRANSCRIPTIONAL REGULATOR GALS"/>
    <property type="match status" value="1"/>
</dbReference>
<accession>A0A0B9H3W9</accession>
<dbReference type="InterPro" id="IPR010982">
    <property type="entry name" value="Lambda_DNA-bd_dom_sf"/>
</dbReference>
<dbReference type="Gene3D" id="1.10.260.40">
    <property type="entry name" value="lambda repressor-like DNA-binding domains"/>
    <property type="match status" value="1"/>
</dbReference>
<dbReference type="EMBL" id="JWLZ01000001">
    <property type="protein sequence ID" value="KHT65606.1"/>
    <property type="molecule type" value="Genomic_DNA"/>
</dbReference>
<evidence type="ECO:0000259" key="4">
    <source>
        <dbReference type="PROSITE" id="PS50932"/>
    </source>
</evidence>
<proteinExistence type="predicted"/>
<dbReference type="CDD" id="cd01392">
    <property type="entry name" value="HTH_LacI"/>
    <property type="match status" value="1"/>
</dbReference>
<protein>
    <submittedName>
        <fullName evidence="5">LacI family transcriptional regulator</fullName>
    </submittedName>
</protein>
<dbReference type="Gene3D" id="3.40.50.2300">
    <property type="match status" value="2"/>
</dbReference>
<dbReference type="SUPFAM" id="SSF53822">
    <property type="entry name" value="Periplasmic binding protein-like I"/>
    <property type="match status" value="1"/>
</dbReference>
<organism evidence="5 6">
    <name type="scientific">Photobacterium gaetbulicola</name>
    <dbReference type="NCBI Taxonomy" id="1295392"/>
    <lineage>
        <taxon>Bacteria</taxon>
        <taxon>Pseudomonadati</taxon>
        <taxon>Pseudomonadota</taxon>
        <taxon>Gammaproteobacteria</taxon>
        <taxon>Vibrionales</taxon>
        <taxon>Vibrionaceae</taxon>
        <taxon>Photobacterium</taxon>
    </lineage>
</organism>
<dbReference type="Pfam" id="PF13377">
    <property type="entry name" value="Peripla_BP_3"/>
    <property type="match status" value="1"/>
</dbReference>